<evidence type="ECO:0000313" key="2">
    <source>
        <dbReference type="Proteomes" id="UP001054945"/>
    </source>
</evidence>
<accession>A0AAV4V4E5</accession>
<dbReference type="AlphaFoldDB" id="A0AAV4V4E5"/>
<evidence type="ECO:0000313" key="1">
    <source>
        <dbReference type="EMBL" id="GIY64805.1"/>
    </source>
</evidence>
<comment type="caution">
    <text evidence="1">The sequence shown here is derived from an EMBL/GenBank/DDBJ whole genome shotgun (WGS) entry which is preliminary data.</text>
</comment>
<reference evidence="1 2" key="1">
    <citation type="submission" date="2021-06" db="EMBL/GenBank/DDBJ databases">
        <title>Caerostris extrusa draft genome.</title>
        <authorList>
            <person name="Kono N."/>
            <person name="Arakawa K."/>
        </authorList>
    </citation>
    <scope>NUCLEOTIDE SEQUENCE [LARGE SCALE GENOMIC DNA]</scope>
</reference>
<name>A0AAV4V4E5_CAEEX</name>
<keyword evidence="2" id="KW-1185">Reference proteome</keyword>
<organism evidence="1 2">
    <name type="scientific">Caerostris extrusa</name>
    <name type="common">Bark spider</name>
    <name type="synonym">Caerostris bankana</name>
    <dbReference type="NCBI Taxonomy" id="172846"/>
    <lineage>
        <taxon>Eukaryota</taxon>
        <taxon>Metazoa</taxon>
        <taxon>Ecdysozoa</taxon>
        <taxon>Arthropoda</taxon>
        <taxon>Chelicerata</taxon>
        <taxon>Arachnida</taxon>
        <taxon>Araneae</taxon>
        <taxon>Araneomorphae</taxon>
        <taxon>Entelegynae</taxon>
        <taxon>Araneoidea</taxon>
        <taxon>Araneidae</taxon>
        <taxon>Caerostris</taxon>
    </lineage>
</organism>
<dbReference type="Proteomes" id="UP001054945">
    <property type="component" value="Unassembled WGS sequence"/>
</dbReference>
<proteinExistence type="predicted"/>
<dbReference type="EMBL" id="BPLR01013926">
    <property type="protein sequence ID" value="GIY64805.1"/>
    <property type="molecule type" value="Genomic_DNA"/>
</dbReference>
<gene>
    <name evidence="1" type="ORF">CEXT_86401</name>
</gene>
<sequence>MYLCFINSYKILLQSYPPEISPVTNATLENFFSHAHKKNSSLFISLLEKVQITKGNITQTLGLAINKEIVWCLDLPSFTLAGIFTLSTELFVLTPKVAFLIHALSGNRAILFAPTVSVSESE</sequence>
<protein>
    <submittedName>
        <fullName evidence="1">Uncharacterized protein</fullName>
    </submittedName>
</protein>